<comment type="similarity">
    <text evidence="3">Belongs to the RNase PH family.</text>
</comment>
<feature type="domain" description="Exoribonuclease phosphorolytic" evidence="11">
    <location>
        <begin position="222"/>
        <end position="271"/>
    </location>
</feature>
<keyword evidence="8" id="KW-0539">Nucleus</keyword>
<evidence type="ECO:0000313" key="12">
    <source>
        <dbReference type="EMBL" id="KAF9528048.1"/>
    </source>
</evidence>
<sequence>MAAPPTAASLSSQSPNLSHLSQEALEELKASVFQRLHPKVYLEKYLDENVRPDGRGASDWRNVEVNVGSISTADGSALVRMGNTTVVCGVKAEIAEPELDREGDGFLVPNLDLPAMCSPRFKPGPPSEEAQVLSNRLNETLVASNFLPVSTLCIQKSKAAWVIYLDATCINYDGNAFDATLLAMVAALRNTTLPQATYNEDLNKTFCLRKAPRVSLQLAASVPLSMSFGIFDSRVVLADPTSFEEPLLESTITVILGDKNKVVTITQVGSAFVIDDGEVGDENDSNSSEGFNKRADSLPVCIQAARLRREELLVVLNKV</sequence>
<keyword evidence="12" id="KW-0689">Ribosomal protein</keyword>
<evidence type="ECO:0000256" key="4">
    <source>
        <dbReference type="ARBA" id="ARBA00022490"/>
    </source>
</evidence>
<evidence type="ECO:0000259" key="10">
    <source>
        <dbReference type="Pfam" id="PF01138"/>
    </source>
</evidence>
<dbReference type="EMBL" id="MU157856">
    <property type="protein sequence ID" value="KAF9528048.1"/>
    <property type="molecule type" value="Genomic_DNA"/>
</dbReference>
<evidence type="ECO:0000256" key="7">
    <source>
        <dbReference type="ARBA" id="ARBA00022884"/>
    </source>
</evidence>
<reference evidence="12" key="1">
    <citation type="submission" date="2020-11" db="EMBL/GenBank/DDBJ databases">
        <authorList>
            <consortium name="DOE Joint Genome Institute"/>
            <person name="Ahrendt S."/>
            <person name="Riley R."/>
            <person name="Andreopoulos W."/>
            <person name="Labutti K."/>
            <person name="Pangilinan J."/>
            <person name="Ruiz-Duenas F.J."/>
            <person name="Barrasa J.M."/>
            <person name="Sanchez-Garcia M."/>
            <person name="Camarero S."/>
            <person name="Miyauchi S."/>
            <person name="Serrano A."/>
            <person name="Linde D."/>
            <person name="Babiker R."/>
            <person name="Drula E."/>
            <person name="Ayuso-Fernandez I."/>
            <person name="Pacheco R."/>
            <person name="Padilla G."/>
            <person name="Ferreira P."/>
            <person name="Barriuso J."/>
            <person name="Kellner H."/>
            <person name="Castanera R."/>
            <person name="Alfaro M."/>
            <person name="Ramirez L."/>
            <person name="Pisabarro A.G."/>
            <person name="Kuo A."/>
            <person name="Tritt A."/>
            <person name="Lipzen A."/>
            <person name="He G."/>
            <person name="Yan M."/>
            <person name="Ng V."/>
            <person name="Cullen D."/>
            <person name="Martin F."/>
            <person name="Rosso M.-N."/>
            <person name="Henrissat B."/>
            <person name="Hibbett D."/>
            <person name="Martinez A.T."/>
            <person name="Grigoriev I.V."/>
        </authorList>
    </citation>
    <scope>NUCLEOTIDE SEQUENCE</scope>
    <source>
        <strain evidence="12">CBS 506.95</strain>
    </source>
</reference>
<dbReference type="InterPro" id="IPR036345">
    <property type="entry name" value="ExoRNase_PH_dom2_sf"/>
</dbReference>
<feature type="domain" description="Exoribonuclease phosphorolytic" evidence="10">
    <location>
        <begin position="61"/>
        <end position="194"/>
    </location>
</feature>
<dbReference type="GO" id="GO:0035925">
    <property type="term" value="F:mRNA 3'-UTR AU-rich region binding"/>
    <property type="evidence" value="ECO:0007669"/>
    <property type="project" value="TreeGrafter"/>
</dbReference>
<dbReference type="GO" id="GO:0000467">
    <property type="term" value="P:exonucleolytic trimming to generate mature 3'-end of 5.8S rRNA from tricistronic rRNA transcript (SSU-rRNA, 5.8S rRNA, LSU-rRNA)"/>
    <property type="evidence" value="ECO:0007669"/>
    <property type="project" value="TreeGrafter"/>
</dbReference>
<evidence type="ECO:0000256" key="1">
    <source>
        <dbReference type="ARBA" id="ARBA00004496"/>
    </source>
</evidence>
<dbReference type="Pfam" id="PF01138">
    <property type="entry name" value="RNase_PH"/>
    <property type="match status" value="1"/>
</dbReference>
<dbReference type="AlphaFoldDB" id="A0A9P6JPQ2"/>
<dbReference type="InterPro" id="IPR050590">
    <property type="entry name" value="Exosome_comp_Rrp42_subfam"/>
</dbReference>
<dbReference type="InterPro" id="IPR033196">
    <property type="entry name" value="Rrp43"/>
</dbReference>
<evidence type="ECO:0000256" key="8">
    <source>
        <dbReference type="ARBA" id="ARBA00023242"/>
    </source>
</evidence>
<dbReference type="PANTHER" id="PTHR11097">
    <property type="entry name" value="EXOSOME COMPLEX EXONUCLEASE RIBOSOMAL RNA PROCESSING PROTEIN"/>
    <property type="match status" value="1"/>
</dbReference>
<keyword evidence="12" id="KW-0687">Ribonucleoprotein</keyword>
<dbReference type="GO" id="GO:0005840">
    <property type="term" value="C:ribosome"/>
    <property type="evidence" value="ECO:0007669"/>
    <property type="project" value="UniProtKB-KW"/>
</dbReference>
<dbReference type="GO" id="GO:0034475">
    <property type="term" value="P:U4 snRNA 3'-end processing"/>
    <property type="evidence" value="ECO:0007669"/>
    <property type="project" value="TreeGrafter"/>
</dbReference>
<dbReference type="GO" id="GO:0071035">
    <property type="term" value="P:nuclear polyadenylation-dependent rRNA catabolic process"/>
    <property type="evidence" value="ECO:0007669"/>
    <property type="project" value="TreeGrafter"/>
</dbReference>
<dbReference type="GO" id="GO:0034473">
    <property type="term" value="P:U1 snRNA 3'-end processing"/>
    <property type="evidence" value="ECO:0007669"/>
    <property type="project" value="TreeGrafter"/>
</dbReference>
<dbReference type="Proteomes" id="UP000807306">
    <property type="component" value="Unassembled WGS sequence"/>
</dbReference>
<dbReference type="InterPro" id="IPR015847">
    <property type="entry name" value="ExoRNase_PH_dom2"/>
</dbReference>
<dbReference type="GO" id="GO:0016075">
    <property type="term" value="P:rRNA catabolic process"/>
    <property type="evidence" value="ECO:0007669"/>
    <property type="project" value="TreeGrafter"/>
</dbReference>
<gene>
    <name evidence="12" type="ORF">CPB83DRAFT_836181</name>
</gene>
<dbReference type="GO" id="GO:0071028">
    <property type="term" value="P:nuclear mRNA surveillance"/>
    <property type="evidence" value="ECO:0007669"/>
    <property type="project" value="TreeGrafter"/>
</dbReference>
<dbReference type="CDD" id="cd11369">
    <property type="entry name" value="RNase_PH_RRP43"/>
    <property type="match status" value="1"/>
</dbReference>
<dbReference type="Gene3D" id="3.30.230.70">
    <property type="entry name" value="GHMP Kinase, N-terminal domain"/>
    <property type="match status" value="1"/>
</dbReference>
<dbReference type="InterPro" id="IPR001247">
    <property type="entry name" value="ExoRNase_PH_dom1"/>
</dbReference>
<dbReference type="SUPFAM" id="SSF54211">
    <property type="entry name" value="Ribosomal protein S5 domain 2-like"/>
    <property type="match status" value="1"/>
</dbReference>
<dbReference type="Pfam" id="PF03725">
    <property type="entry name" value="RNase_PH_C"/>
    <property type="match status" value="1"/>
</dbReference>
<keyword evidence="4" id="KW-0963">Cytoplasm</keyword>
<evidence type="ECO:0000313" key="13">
    <source>
        <dbReference type="Proteomes" id="UP000807306"/>
    </source>
</evidence>
<dbReference type="GO" id="GO:0000177">
    <property type="term" value="C:cytoplasmic exosome (RNase complex)"/>
    <property type="evidence" value="ECO:0007669"/>
    <property type="project" value="TreeGrafter"/>
</dbReference>
<evidence type="ECO:0000256" key="5">
    <source>
        <dbReference type="ARBA" id="ARBA00022552"/>
    </source>
</evidence>
<dbReference type="InterPro" id="IPR020568">
    <property type="entry name" value="Ribosomal_Su5_D2-typ_SF"/>
</dbReference>
<dbReference type="GO" id="GO:0034476">
    <property type="term" value="P:U5 snRNA 3'-end processing"/>
    <property type="evidence" value="ECO:0007669"/>
    <property type="project" value="TreeGrafter"/>
</dbReference>
<keyword evidence="5" id="KW-0698">rRNA processing</keyword>
<comment type="subcellular location">
    <subcellularLocation>
        <location evidence="1">Cytoplasm</location>
    </subcellularLocation>
    <subcellularLocation>
        <location evidence="2">Nucleus</location>
        <location evidence="2">Nucleolus</location>
    </subcellularLocation>
</comment>
<comment type="caution">
    <text evidence="12">The sequence shown here is derived from an EMBL/GenBank/DDBJ whole genome shotgun (WGS) entry which is preliminary data.</text>
</comment>
<evidence type="ECO:0000256" key="9">
    <source>
        <dbReference type="ARBA" id="ARBA00030617"/>
    </source>
</evidence>
<dbReference type="GO" id="GO:0071038">
    <property type="term" value="P:TRAMP-dependent tRNA surveillance pathway"/>
    <property type="evidence" value="ECO:0007669"/>
    <property type="project" value="TreeGrafter"/>
</dbReference>
<dbReference type="PANTHER" id="PTHR11097:SF9">
    <property type="entry name" value="EXOSOME COMPLEX COMPONENT RRP43"/>
    <property type="match status" value="1"/>
</dbReference>
<dbReference type="OrthoDB" id="45882at2759"/>
<keyword evidence="13" id="KW-1185">Reference proteome</keyword>
<evidence type="ECO:0000256" key="3">
    <source>
        <dbReference type="ARBA" id="ARBA00006678"/>
    </source>
</evidence>
<dbReference type="InterPro" id="IPR027408">
    <property type="entry name" value="PNPase/RNase_PH_dom_sf"/>
</dbReference>
<evidence type="ECO:0000259" key="11">
    <source>
        <dbReference type="Pfam" id="PF03725"/>
    </source>
</evidence>
<accession>A0A9P6JPQ2</accession>
<keyword evidence="6" id="KW-0271">Exosome</keyword>
<dbReference type="GO" id="GO:0005730">
    <property type="term" value="C:nucleolus"/>
    <property type="evidence" value="ECO:0007669"/>
    <property type="project" value="UniProtKB-SubCell"/>
</dbReference>
<organism evidence="12 13">
    <name type="scientific">Crepidotus variabilis</name>
    <dbReference type="NCBI Taxonomy" id="179855"/>
    <lineage>
        <taxon>Eukaryota</taxon>
        <taxon>Fungi</taxon>
        <taxon>Dikarya</taxon>
        <taxon>Basidiomycota</taxon>
        <taxon>Agaricomycotina</taxon>
        <taxon>Agaricomycetes</taxon>
        <taxon>Agaricomycetidae</taxon>
        <taxon>Agaricales</taxon>
        <taxon>Agaricineae</taxon>
        <taxon>Crepidotaceae</taxon>
        <taxon>Crepidotus</taxon>
    </lineage>
</organism>
<dbReference type="GO" id="GO:0000176">
    <property type="term" value="C:nuclear exosome (RNase complex)"/>
    <property type="evidence" value="ECO:0007669"/>
    <property type="project" value="UniProtKB-ARBA"/>
</dbReference>
<dbReference type="FunFam" id="3.30.230.70:FF:000017">
    <property type="entry name" value="Exosome complex component Rrp42"/>
    <property type="match status" value="1"/>
</dbReference>
<dbReference type="SUPFAM" id="SSF55666">
    <property type="entry name" value="Ribonuclease PH domain 2-like"/>
    <property type="match status" value="1"/>
</dbReference>
<protein>
    <recommendedName>
        <fullName evidence="9">Ribosomal RNA-processing protein 43</fullName>
    </recommendedName>
</protein>
<evidence type="ECO:0000256" key="2">
    <source>
        <dbReference type="ARBA" id="ARBA00004604"/>
    </source>
</evidence>
<evidence type="ECO:0000256" key="6">
    <source>
        <dbReference type="ARBA" id="ARBA00022835"/>
    </source>
</evidence>
<keyword evidence="7" id="KW-0694">RNA-binding</keyword>
<proteinExistence type="inferred from homology"/>
<name>A0A9P6JPQ2_9AGAR</name>